<evidence type="ECO:0000313" key="6">
    <source>
        <dbReference type="Proteomes" id="UP000790787"/>
    </source>
</evidence>
<keyword evidence="2" id="KW-0328">Glycosyltransferase</keyword>
<keyword evidence="5" id="KW-0325">Glycoprotein</keyword>
<name>A0A1S3XJU1_TOBAC</name>
<organism evidence="6 7">
    <name type="scientific">Nicotiana tabacum</name>
    <name type="common">Common tobacco</name>
    <dbReference type="NCBI Taxonomy" id="4097"/>
    <lineage>
        <taxon>Eukaryota</taxon>
        <taxon>Viridiplantae</taxon>
        <taxon>Streptophyta</taxon>
        <taxon>Embryophyta</taxon>
        <taxon>Tracheophyta</taxon>
        <taxon>Spermatophyta</taxon>
        <taxon>Magnoliopsida</taxon>
        <taxon>eudicotyledons</taxon>
        <taxon>Gunneridae</taxon>
        <taxon>Pentapetalae</taxon>
        <taxon>asterids</taxon>
        <taxon>lamiids</taxon>
        <taxon>Solanales</taxon>
        <taxon>Solanaceae</taxon>
        <taxon>Nicotianoideae</taxon>
        <taxon>Nicotianeae</taxon>
        <taxon>Nicotiana</taxon>
    </lineage>
</organism>
<reference evidence="7" key="2">
    <citation type="submission" date="2025-08" db="UniProtKB">
        <authorList>
            <consortium name="RefSeq"/>
        </authorList>
    </citation>
    <scope>IDENTIFICATION</scope>
    <source>
        <tissue evidence="7">Leaf</tissue>
    </source>
</reference>
<dbReference type="OrthoDB" id="191334at2759"/>
<protein>
    <submittedName>
        <fullName evidence="7">Glycosyltransferase BC10-like</fullName>
    </submittedName>
</protein>
<evidence type="ECO:0000256" key="4">
    <source>
        <dbReference type="ARBA" id="ARBA00023136"/>
    </source>
</evidence>
<gene>
    <name evidence="7" type="primary">LOC107765996</name>
</gene>
<dbReference type="RefSeq" id="XP_016440191.1">
    <property type="nucleotide sequence ID" value="XM_016584705.1"/>
</dbReference>
<dbReference type="GeneID" id="107765996"/>
<dbReference type="STRING" id="4097.A0A1S3XJU1"/>
<comment type="subcellular location">
    <subcellularLocation>
        <location evidence="1">Membrane</location>
        <topology evidence="1">Single-pass type II membrane protein</topology>
    </subcellularLocation>
</comment>
<dbReference type="KEGG" id="nta:107765996"/>
<dbReference type="GO" id="GO:0016757">
    <property type="term" value="F:glycosyltransferase activity"/>
    <property type="evidence" value="ECO:0007669"/>
    <property type="project" value="UniProtKB-KW"/>
</dbReference>
<evidence type="ECO:0000256" key="2">
    <source>
        <dbReference type="ARBA" id="ARBA00022676"/>
    </source>
</evidence>
<dbReference type="AlphaFoldDB" id="A0A1S3XJU1"/>
<evidence type="ECO:0000313" key="7">
    <source>
        <dbReference type="RefSeq" id="XP_016440191.2"/>
    </source>
</evidence>
<sequence>MYIAMSVREISIRIKREVEQMSFQIVTTIVFTLSMAFFVLLLGMFINDQFKKIVIYEDFYFPHQLTTLSSPIYNLSVVSTHLVCNSSSNSSSNKSMDLKDFLSPKDLWHAMNDDELMWRASMVSQVKEYPFNRTPKVAFLFLTRGRLPLAPLWEMFFKRNEGLFSIYLHTSPEFNFEPPPSSVFYKRRIPSQTVQWGRASMIDAERRLLANALLDISNERFILLSETCIPLFNFTTIYNFLTKSNQSFLGLFDDPRKIGRGRYNKRMHPIITISDWRKGSQWFEVHRKLALKIISDVTYYPVFKNYCTPPCYMDEHYLPTLVNKVCPKLTSNWSVTWADWSAGGSHPTTFLRKDVTEEFLDSVRYGFNCSYNGELSSICFLFGRKFHPSTLQPLLRIGPKLLGFG</sequence>
<reference evidence="6" key="1">
    <citation type="journal article" date="2014" name="Nat. Commun.">
        <title>The tobacco genome sequence and its comparison with those of tomato and potato.</title>
        <authorList>
            <person name="Sierro N."/>
            <person name="Battey J.N."/>
            <person name="Ouadi S."/>
            <person name="Bakaher N."/>
            <person name="Bovet L."/>
            <person name="Willig A."/>
            <person name="Goepfert S."/>
            <person name="Peitsch M.C."/>
            <person name="Ivanov N.V."/>
        </authorList>
    </citation>
    <scope>NUCLEOTIDE SEQUENCE [LARGE SCALE GENOMIC DNA]</scope>
</reference>
<evidence type="ECO:0000256" key="5">
    <source>
        <dbReference type="ARBA" id="ARBA00023180"/>
    </source>
</evidence>
<dbReference type="Proteomes" id="UP000790787">
    <property type="component" value="Chromosome 24"/>
</dbReference>
<keyword evidence="6" id="KW-1185">Reference proteome</keyword>
<keyword evidence="3" id="KW-0808">Transferase</keyword>
<dbReference type="InterPro" id="IPR003406">
    <property type="entry name" value="Glyco_trans_14"/>
</dbReference>
<dbReference type="RefSeq" id="XP_016440191.2">
    <property type="nucleotide sequence ID" value="XM_016584705.2"/>
</dbReference>
<evidence type="ECO:0000256" key="1">
    <source>
        <dbReference type="ARBA" id="ARBA00004606"/>
    </source>
</evidence>
<keyword evidence="4" id="KW-0472">Membrane</keyword>
<dbReference type="GO" id="GO:0016020">
    <property type="term" value="C:membrane"/>
    <property type="evidence" value="ECO:0007669"/>
    <property type="project" value="UniProtKB-SubCell"/>
</dbReference>
<dbReference type="PaxDb" id="4097-A0A1S3XJU1"/>
<proteinExistence type="predicted"/>
<dbReference type="PANTHER" id="PTHR31042">
    <property type="entry name" value="CORE-2/I-BRANCHING BETA-1,6-N-ACETYLGLUCOSAMINYLTRANSFERASE FAMILY PROTEIN-RELATED"/>
    <property type="match status" value="1"/>
</dbReference>
<dbReference type="Pfam" id="PF02485">
    <property type="entry name" value="Branch"/>
    <property type="match status" value="1"/>
</dbReference>
<accession>A0A1S3XJU1</accession>
<evidence type="ECO:0000256" key="3">
    <source>
        <dbReference type="ARBA" id="ARBA00022679"/>
    </source>
</evidence>
<dbReference type="OMA" id="APKELWH"/>
<dbReference type="InterPro" id="IPR044174">
    <property type="entry name" value="BC10-like"/>
</dbReference>
<dbReference type="PANTHER" id="PTHR31042:SF91">
    <property type="entry name" value="CORE-2_I-BRANCHING BETA-1,6-N-ACETYLGLUCOSAMINYLTRANSFERASE FAMILY PROTEIN"/>
    <property type="match status" value="1"/>
</dbReference>